<evidence type="ECO:0000313" key="1">
    <source>
        <dbReference type="EMBL" id="AON97335.1"/>
    </source>
</evidence>
<accession>A0A1C9EHV5</accession>
<keyword evidence="2" id="KW-1185">Reference proteome</keyword>
<dbReference type="EMBL" id="KX557279">
    <property type="protein sequence ID" value="AON97335.1"/>
    <property type="molecule type" value="Genomic_DNA"/>
</dbReference>
<organism evidence="1 2">
    <name type="scientific">Gordonia phage Hedwig</name>
    <dbReference type="NCBI Taxonomy" id="1887648"/>
    <lineage>
        <taxon>Viruses</taxon>
        <taxon>Duplodnaviria</taxon>
        <taxon>Heunggongvirae</taxon>
        <taxon>Uroviricota</taxon>
        <taxon>Caudoviricetes</taxon>
        <taxon>Hedwigvirus</taxon>
        <taxon>Hedwigvirus hedwig</taxon>
    </lineage>
</organism>
<gene>
    <name evidence="1" type="primary">42</name>
    <name evidence="1" type="ORF">SEA_HEDWIG_42</name>
</gene>
<dbReference type="OrthoDB" id="40708at10239"/>
<dbReference type="GeneID" id="29056489"/>
<protein>
    <submittedName>
        <fullName evidence="1">Uncharacterized protein</fullName>
    </submittedName>
</protein>
<sequence>MSTDAATPPSPLWSDELTGLSVWLNGPFIEITMHGFDGGWSGRLTADQAAQVDAAGFATALATAQEWAQRWDIDARAYRSVSPVSGTRELVHPGR</sequence>
<name>A0A1C9EHV5_9CAUD</name>
<evidence type="ECO:0000313" key="2">
    <source>
        <dbReference type="Proteomes" id="UP000203073"/>
    </source>
</evidence>
<dbReference type="Proteomes" id="UP000203073">
    <property type="component" value="Segment"/>
</dbReference>
<dbReference type="KEGG" id="vg:29056489"/>
<dbReference type="RefSeq" id="YP_009289851.1">
    <property type="nucleotide sequence ID" value="NC_031099.1"/>
</dbReference>
<reference evidence="2" key="1">
    <citation type="submission" date="2016-07" db="EMBL/GenBank/DDBJ databases">
        <authorList>
            <person name="Florea S."/>
            <person name="Webb J.S."/>
            <person name="Jaromczyk J."/>
            <person name="Schardl C.L."/>
        </authorList>
    </citation>
    <scope>NUCLEOTIDE SEQUENCE [LARGE SCALE GENOMIC DNA]</scope>
</reference>
<proteinExistence type="predicted"/>